<evidence type="ECO:0000256" key="1">
    <source>
        <dbReference type="ARBA" id="ARBA00022676"/>
    </source>
</evidence>
<dbReference type="SUPFAM" id="SSF53756">
    <property type="entry name" value="UDP-Glycosyltransferase/glycogen phosphorylase"/>
    <property type="match status" value="1"/>
</dbReference>
<feature type="domain" description="Glycosyltransferase subfamily 4-like N-terminal" evidence="6">
    <location>
        <begin position="448"/>
        <end position="608"/>
    </location>
</feature>
<feature type="compositionally biased region" description="Basic and acidic residues" evidence="2">
    <location>
        <begin position="20"/>
        <end position="33"/>
    </location>
</feature>
<dbReference type="Pfam" id="PF13439">
    <property type="entry name" value="Glyco_transf_4"/>
    <property type="match status" value="1"/>
</dbReference>
<comment type="caution">
    <text evidence="7">The sequence shown here is derived from an EMBL/GenBank/DDBJ whole genome shotgun (WGS) entry which is preliminary data.</text>
</comment>
<dbReference type="GO" id="GO:0016757">
    <property type="term" value="F:glycosyltransferase activity"/>
    <property type="evidence" value="ECO:0007669"/>
    <property type="project" value="UniProtKB-KW"/>
</dbReference>
<feature type="domain" description="Glycosyl transferase family 1" evidence="4">
    <location>
        <begin position="631"/>
        <end position="804"/>
    </location>
</feature>
<evidence type="ECO:0000313" key="8">
    <source>
        <dbReference type="Proteomes" id="UP000777482"/>
    </source>
</evidence>
<feature type="domain" description="Glycosyltransferase 2-like" evidence="5">
    <location>
        <begin position="169"/>
        <end position="301"/>
    </location>
</feature>
<evidence type="ECO:0000259" key="4">
    <source>
        <dbReference type="Pfam" id="PF00534"/>
    </source>
</evidence>
<dbReference type="CDD" id="cd00761">
    <property type="entry name" value="Glyco_tranf_GTA_type"/>
    <property type="match status" value="1"/>
</dbReference>
<feature type="region of interest" description="Disordered" evidence="2">
    <location>
        <begin position="1"/>
        <end position="34"/>
    </location>
</feature>
<dbReference type="PANTHER" id="PTHR12526">
    <property type="entry name" value="GLYCOSYLTRANSFERASE"/>
    <property type="match status" value="1"/>
</dbReference>
<feature type="transmembrane region" description="Helical" evidence="3">
    <location>
        <begin position="40"/>
        <end position="59"/>
    </location>
</feature>
<dbReference type="AlphaFoldDB" id="A0A9P6W7X2"/>
<sequence>MNGQNSHRPRSPEAYSPKIHYRDRDRSGSDASRRRSRRRLLLLALLSTIAFSLYLYHVYAADPSSSRGTLPPQSNPPVGPHQKDGTAPSKRWFWFRSTARRRASAPSSSFGTRLQSSKYPYILPNELLPVHHEERHVIYHNGPLAPTRPPPNQFLLDPRADLSQPVVGIITATNNPREVMRETAASLFAQSLQNFVWIIVSDHTTQSASAAILRDLARDPRVHVVTNTGAQGLSEGRNVGIEWLLAHYDPPPPYLISLDDDDLFELTALEKACWMLESNPTWDLAGFRYIKFGAANETVVTGLHSNAANYKAGNFVPNAAIYTSRALLASGCRYDEKEFDEGGEDWDFWMCLAEHGHWGGSLLEPLYWYRVNPPSFRSQRWGKTFISGFETLKAHVQRRHPSLKTDFPSKVPLKSAPLEPVRWDAPFSQALAHTDRQMMFIVPWLYFGGADIGLLHMVELYAQAGYRVTVVCTLSKVPDGLQLRPWVLQYTHDVHVLPSTVRARDMPRYLVHLIRSRGVQEVIFSNSQLIYEMLPALVEQVPHVKWIDYLHNEAYDGWKMGGYPRYSVLVQRYLARTLTCSQYMKDWLLERGHLDADRIGVVKLGIEASHFVPATPSRRHAMKETLLGVDPETVVITFVGRLDPQKRPLLVPRIANELIERIPDLEVVFVMLGDGEERHDLEEIIKSYDLDDIVRVEGLERDPAQYYAASDIFLLPSVNEGISIAVAEAMAMGLPIVTARTGALPEQLGEVVAGKRSTPAHDLGGILVDHELDTAKDTILYADALEQILLDPALRNRLGRNARKLANDGLDWRITLSALFHETELAENLPGHGDTALLGYPHPAAEMAIQSLLIDAWKETDQVGYYPRS</sequence>
<dbReference type="Pfam" id="PF00534">
    <property type="entry name" value="Glycos_transf_1"/>
    <property type="match status" value="1"/>
</dbReference>
<evidence type="ECO:0000259" key="5">
    <source>
        <dbReference type="Pfam" id="PF00535"/>
    </source>
</evidence>
<dbReference type="SUPFAM" id="SSF53448">
    <property type="entry name" value="Nucleotide-diphospho-sugar transferases"/>
    <property type="match status" value="1"/>
</dbReference>
<keyword evidence="3" id="KW-0812">Transmembrane</keyword>
<keyword evidence="1" id="KW-0328">Glycosyltransferase</keyword>
<keyword evidence="3" id="KW-1133">Transmembrane helix</keyword>
<evidence type="ECO:0000313" key="7">
    <source>
        <dbReference type="EMBL" id="KAG0664992.1"/>
    </source>
</evidence>
<dbReference type="Gene3D" id="3.40.50.2000">
    <property type="entry name" value="Glycogen Phosphorylase B"/>
    <property type="match status" value="2"/>
</dbReference>
<dbReference type="InterPro" id="IPR029044">
    <property type="entry name" value="Nucleotide-diphossugar_trans"/>
</dbReference>
<feature type="region of interest" description="Disordered" evidence="2">
    <location>
        <begin position="64"/>
        <end position="88"/>
    </location>
</feature>
<evidence type="ECO:0000256" key="2">
    <source>
        <dbReference type="SAM" id="MobiDB-lite"/>
    </source>
</evidence>
<dbReference type="InterPro" id="IPR028098">
    <property type="entry name" value="Glyco_trans_4-like_N"/>
</dbReference>
<evidence type="ECO:0000259" key="6">
    <source>
        <dbReference type="Pfam" id="PF13439"/>
    </source>
</evidence>
<organism evidence="7 8">
    <name type="scientific">Rhodotorula mucilaginosa</name>
    <name type="common">Yeast</name>
    <name type="synonym">Rhodotorula rubra</name>
    <dbReference type="NCBI Taxonomy" id="5537"/>
    <lineage>
        <taxon>Eukaryota</taxon>
        <taxon>Fungi</taxon>
        <taxon>Dikarya</taxon>
        <taxon>Basidiomycota</taxon>
        <taxon>Pucciniomycotina</taxon>
        <taxon>Microbotryomycetes</taxon>
        <taxon>Sporidiobolales</taxon>
        <taxon>Sporidiobolaceae</taxon>
        <taxon>Rhodotorula</taxon>
    </lineage>
</organism>
<keyword evidence="1" id="KW-0808">Transferase</keyword>
<name>A0A9P6W7X2_RHOMI</name>
<dbReference type="Gene3D" id="3.90.550.10">
    <property type="entry name" value="Spore Coat Polysaccharide Biosynthesis Protein SpsA, Chain A"/>
    <property type="match status" value="1"/>
</dbReference>
<evidence type="ECO:0008006" key="9">
    <source>
        <dbReference type="Google" id="ProtNLM"/>
    </source>
</evidence>
<proteinExistence type="predicted"/>
<reference evidence="7 8" key="1">
    <citation type="submission" date="2020-11" db="EMBL/GenBank/DDBJ databases">
        <title>Kefir isolates.</title>
        <authorList>
            <person name="Marcisauskas S."/>
            <person name="Kim Y."/>
            <person name="Blasche S."/>
        </authorList>
    </citation>
    <scope>NUCLEOTIDE SEQUENCE [LARGE SCALE GENOMIC DNA]</scope>
    <source>
        <strain evidence="7 8">KR</strain>
    </source>
</reference>
<dbReference type="InterPro" id="IPR001173">
    <property type="entry name" value="Glyco_trans_2-like"/>
</dbReference>
<dbReference type="PANTHER" id="PTHR12526:SF630">
    <property type="entry name" value="GLYCOSYLTRANSFERASE"/>
    <property type="match status" value="1"/>
</dbReference>
<dbReference type="Proteomes" id="UP000777482">
    <property type="component" value="Unassembled WGS sequence"/>
</dbReference>
<dbReference type="EMBL" id="PUHQ01000011">
    <property type="protein sequence ID" value="KAG0664992.1"/>
    <property type="molecule type" value="Genomic_DNA"/>
</dbReference>
<dbReference type="OrthoDB" id="3784at2759"/>
<dbReference type="Pfam" id="PF00535">
    <property type="entry name" value="Glycos_transf_2"/>
    <property type="match status" value="1"/>
</dbReference>
<keyword evidence="8" id="KW-1185">Reference proteome</keyword>
<dbReference type="CDD" id="cd03801">
    <property type="entry name" value="GT4_PimA-like"/>
    <property type="match status" value="1"/>
</dbReference>
<gene>
    <name evidence="7" type="ORF">C6P46_000618</name>
</gene>
<evidence type="ECO:0000256" key="3">
    <source>
        <dbReference type="SAM" id="Phobius"/>
    </source>
</evidence>
<accession>A0A9P6W7X2</accession>
<dbReference type="InterPro" id="IPR001296">
    <property type="entry name" value="Glyco_trans_1"/>
</dbReference>
<protein>
    <recommendedName>
        <fullName evidence="9">Glycosyltransferase family 4 protein</fullName>
    </recommendedName>
</protein>
<keyword evidence="3" id="KW-0472">Membrane</keyword>